<dbReference type="InterPro" id="IPR023341">
    <property type="entry name" value="MABP"/>
</dbReference>
<dbReference type="Pfam" id="PF03456">
    <property type="entry name" value="uDENN"/>
    <property type="match status" value="1"/>
</dbReference>
<gene>
    <name evidence="5" type="ORF">HF086_006230</name>
</gene>
<dbReference type="InterPro" id="IPR005113">
    <property type="entry name" value="uDENN_dom"/>
</dbReference>
<dbReference type="PANTHER" id="PTHR12296:SF30">
    <property type="entry name" value="DENN DOMAIN-CONTAINING PROTEIN CRAG"/>
    <property type="match status" value="1"/>
</dbReference>
<dbReference type="SMART" id="SM00799">
    <property type="entry name" value="DENN"/>
    <property type="match status" value="1"/>
</dbReference>
<dbReference type="PROSITE" id="PS50211">
    <property type="entry name" value="DENN"/>
    <property type="match status" value="1"/>
</dbReference>
<sequence length="1213" mass="135358">VMYDGKERLMADAEMVLVSAGGRLANVNNSTAKTFITYRRAHPGAPCNALVVVDVCVIVASKGECPPHAFCLMGSDVFLCYKKSMNRPPLIAYKPDVLFRYPTVERRNLVFPTSVPLFCLPMGATLELWPNNAAMPKPVYGSAVTFYEKYPYTQLTEEQMELLGWREGVSHSTHSVYAIKCICLLSRWPFSDTFERWLLYILEMSWSKEPLNIPIERYITHLLEEVPFPEPRILLQHDRVIVTRRDDQPLVRSGASFRQLLLNLGPDNCLLVLALAITEQKVLIHSLRPDTLTAVSEAVSSLLFPFKWQCPYIPLCPLGLAEVLHAPLPYLIGVDSRFFDLFEPPPDVTCVDLDTNNITICESQRHISLKLLPKRQARALRQTLDLLYGNIRPASPVHHSTEGKYNGEPTTSLDRDFQKRKKEQALELKIQEAFLRFMAVTLQGYRNYLIPITKAPTTHQRFYSLMMRTQMFTRFIEERSFVYEPDQGLTFFDECIERVAAGDEQLLGMDTSNASERTAFVLPPDPPDPEARYSYSRFELDPAVMSGCSGRARGAALGALPPAALHSAESLTDAEPMARRTKHEIAAAQRLARKASLSAEAWAKCLLGACYSLYFLSLPCRMMLNRGREHSTLRAAFELLERATKLKVPCDEVCYRVMMQLCGVQSLPVLAVQLLFLMKRAGLQPNALTYGYYNRCVLEATWPQDMPSGAQLLWNKLRIAVVGAALFRKAGAQRASRNTLNSTSAGSVPSNPDLSEASRPRSNSLNNEESSTPIPIPEKRQSRCSRTLSFPEEPEKEAAATDLPDAKTSPLKVSARTPVLSDDPLGALSQPEVPAEPPAVTPCEEEPALPKHELSVSPKLFHRRSNSFQDDPAPDHTGRYSPARLSLRKENMKLGKAMIENYFSPTSIAGKRSNELLQSGLSSLKSAATSVAKKFDEMKEVISANSTPVKGAFGNATSALNSLIGEEDSTDGSSEINPDGTYDVREFFNSGASIVVLTMPPVPGIFRSGQTQPETLSVPYLNPLVLRKEFESILGREGDSCLADSGFVESHPIVYWNLVWFLERANIENHLPDLLCPDFQTKYQSTDMLHDSEKNGGGCRVICLWEGNTEGDTGGGVALHRAWRERRRQHARSRALQALLLTRDQEHAGHTDILFLAMAALGEHNIDLIALQREYTRALDQLGGEARPQDLPPSPTAVCCRHYFKRLRLIVDE</sequence>
<dbReference type="PANTHER" id="PTHR12296">
    <property type="entry name" value="DENN DOMAIN-CONTAINING PROTEIN 4"/>
    <property type="match status" value="1"/>
</dbReference>
<feature type="domain" description="UDENN" evidence="3">
    <location>
        <begin position="77"/>
        <end position="502"/>
    </location>
</feature>
<feature type="region of interest" description="Disordered" evidence="2">
    <location>
        <begin position="736"/>
        <end position="847"/>
    </location>
</feature>
<dbReference type="Gene3D" id="3.40.50.11500">
    <property type="match status" value="1"/>
</dbReference>
<dbReference type="InterPro" id="IPR051696">
    <property type="entry name" value="DENN_Domain_GEFs"/>
</dbReference>
<feature type="compositionally biased region" description="Polar residues" evidence="2">
    <location>
        <begin position="760"/>
        <end position="773"/>
    </location>
</feature>
<dbReference type="GO" id="GO:0032483">
    <property type="term" value="P:regulation of Rab protein signal transduction"/>
    <property type="evidence" value="ECO:0007669"/>
    <property type="project" value="TreeGrafter"/>
</dbReference>
<evidence type="ECO:0000313" key="5">
    <source>
        <dbReference type="EMBL" id="KAH9641716.1"/>
    </source>
</evidence>
<dbReference type="GO" id="GO:0005085">
    <property type="term" value="F:guanyl-nucleotide exchange factor activity"/>
    <property type="evidence" value="ECO:0007669"/>
    <property type="project" value="UniProtKB-KW"/>
</dbReference>
<feature type="domain" description="MABP" evidence="4">
    <location>
        <begin position="1"/>
        <end position="85"/>
    </location>
</feature>
<name>A0A922SLB6_SPOEX</name>
<dbReference type="GO" id="GO:0031410">
    <property type="term" value="C:cytoplasmic vesicle"/>
    <property type="evidence" value="ECO:0007669"/>
    <property type="project" value="TreeGrafter"/>
</dbReference>
<dbReference type="InterPro" id="IPR037516">
    <property type="entry name" value="Tripartite_DENN"/>
</dbReference>
<dbReference type="Pfam" id="PF03455">
    <property type="entry name" value="dDENN"/>
    <property type="match status" value="1"/>
</dbReference>
<feature type="compositionally biased region" description="Polar residues" evidence="2">
    <location>
        <begin position="736"/>
        <end position="753"/>
    </location>
</feature>
<dbReference type="SMART" id="SM00800">
    <property type="entry name" value="uDENN"/>
    <property type="match status" value="1"/>
</dbReference>
<evidence type="ECO:0000256" key="2">
    <source>
        <dbReference type="SAM" id="MobiDB-lite"/>
    </source>
</evidence>
<dbReference type="InterPro" id="IPR011990">
    <property type="entry name" value="TPR-like_helical_dom_sf"/>
</dbReference>
<dbReference type="Gene3D" id="2.100.10.50">
    <property type="match status" value="1"/>
</dbReference>
<dbReference type="EMBL" id="JACEFF010000216">
    <property type="protein sequence ID" value="KAH9641716.1"/>
    <property type="molecule type" value="Genomic_DNA"/>
</dbReference>
<feature type="non-terminal residue" evidence="5">
    <location>
        <position position="1"/>
    </location>
</feature>
<dbReference type="Gene3D" id="1.25.40.10">
    <property type="entry name" value="Tetratricopeptide repeat domain"/>
    <property type="match status" value="1"/>
</dbReference>
<evidence type="ECO:0000259" key="4">
    <source>
        <dbReference type="PROSITE" id="PS51498"/>
    </source>
</evidence>
<dbReference type="Proteomes" id="UP000814243">
    <property type="component" value="Unassembled WGS sequence"/>
</dbReference>
<organism evidence="5 6">
    <name type="scientific">Spodoptera exigua</name>
    <name type="common">Beet armyworm</name>
    <name type="synonym">Noctua fulgens</name>
    <dbReference type="NCBI Taxonomy" id="7107"/>
    <lineage>
        <taxon>Eukaryota</taxon>
        <taxon>Metazoa</taxon>
        <taxon>Ecdysozoa</taxon>
        <taxon>Arthropoda</taxon>
        <taxon>Hexapoda</taxon>
        <taxon>Insecta</taxon>
        <taxon>Pterygota</taxon>
        <taxon>Neoptera</taxon>
        <taxon>Endopterygota</taxon>
        <taxon>Lepidoptera</taxon>
        <taxon>Glossata</taxon>
        <taxon>Ditrysia</taxon>
        <taxon>Noctuoidea</taxon>
        <taxon>Noctuidae</taxon>
        <taxon>Amphipyrinae</taxon>
        <taxon>Spodoptera</taxon>
    </lineage>
</organism>
<dbReference type="SMART" id="SM00801">
    <property type="entry name" value="dDENN"/>
    <property type="match status" value="1"/>
</dbReference>
<reference evidence="5" key="1">
    <citation type="journal article" date="2021" name="G3 (Bethesda)">
        <title>Genome and transcriptome analysis of the beet armyworm Spodoptera exigua reveals targets for pest control. .</title>
        <authorList>
            <person name="Simon S."/>
            <person name="Breeschoten T."/>
            <person name="Jansen H.J."/>
            <person name="Dirks R.P."/>
            <person name="Schranz M.E."/>
            <person name="Ros V.I.D."/>
        </authorList>
    </citation>
    <scope>NUCLEOTIDE SEQUENCE</scope>
    <source>
        <strain evidence="5">TB_SE_WUR_2020</strain>
    </source>
</reference>
<protein>
    <submittedName>
        <fullName evidence="5">Uncharacterized protein</fullName>
    </submittedName>
</protein>
<evidence type="ECO:0000256" key="1">
    <source>
        <dbReference type="ARBA" id="ARBA00022658"/>
    </source>
</evidence>
<dbReference type="InterPro" id="IPR001194">
    <property type="entry name" value="cDENN_dom"/>
</dbReference>
<comment type="caution">
    <text evidence="5">The sequence shown here is derived from an EMBL/GenBank/DDBJ whole genome shotgun (WGS) entry which is preliminary data.</text>
</comment>
<dbReference type="Pfam" id="PF02141">
    <property type="entry name" value="DENN"/>
    <property type="match status" value="1"/>
</dbReference>
<dbReference type="InterPro" id="IPR005112">
    <property type="entry name" value="dDENN_dom"/>
</dbReference>
<keyword evidence="1" id="KW-0344">Guanine-nucleotide releasing factor</keyword>
<evidence type="ECO:0000259" key="3">
    <source>
        <dbReference type="PROSITE" id="PS50211"/>
    </source>
</evidence>
<dbReference type="PROSITE" id="PS51498">
    <property type="entry name" value="MABP"/>
    <property type="match status" value="1"/>
</dbReference>
<dbReference type="AlphaFoldDB" id="A0A922SLB6"/>
<evidence type="ECO:0000313" key="6">
    <source>
        <dbReference type="Proteomes" id="UP000814243"/>
    </source>
</evidence>
<dbReference type="InterPro" id="IPR043153">
    <property type="entry name" value="DENN_C"/>
</dbReference>
<accession>A0A922SLB6</accession>
<proteinExistence type="predicted"/>